<dbReference type="Gene3D" id="3.30.70.2390">
    <property type="match status" value="1"/>
</dbReference>
<dbReference type="Pfam" id="PF13399">
    <property type="entry name" value="LytR_C"/>
    <property type="match status" value="1"/>
</dbReference>
<feature type="domain" description="LytR/CpsA/Psr regulator C-terminal" evidence="2">
    <location>
        <begin position="150"/>
        <end position="238"/>
    </location>
</feature>
<comment type="caution">
    <text evidence="3">The sequence shown here is derived from an EMBL/GenBank/DDBJ whole genome shotgun (WGS) entry which is preliminary data.</text>
</comment>
<keyword evidence="1" id="KW-1133">Transmembrane helix</keyword>
<dbReference type="InterPro" id="IPR027381">
    <property type="entry name" value="LytR/CpsA/Psr_C"/>
</dbReference>
<evidence type="ECO:0000313" key="4">
    <source>
        <dbReference type="Proteomes" id="UP000178759"/>
    </source>
</evidence>
<gene>
    <name evidence="3" type="ORF">A3A79_04000</name>
</gene>
<dbReference type="EMBL" id="MFJV01000001">
    <property type="protein sequence ID" value="OGG24319.1"/>
    <property type="molecule type" value="Genomic_DNA"/>
</dbReference>
<evidence type="ECO:0000256" key="1">
    <source>
        <dbReference type="SAM" id="Phobius"/>
    </source>
</evidence>
<proteinExistence type="predicted"/>
<evidence type="ECO:0000259" key="2">
    <source>
        <dbReference type="Pfam" id="PF13399"/>
    </source>
</evidence>
<organism evidence="3 4">
    <name type="scientific">Candidatus Gottesmanbacteria bacterium RIFCSPLOWO2_01_FULL_43_11b</name>
    <dbReference type="NCBI Taxonomy" id="1798392"/>
    <lineage>
        <taxon>Bacteria</taxon>
        <taxon>Candidatus Gottesmaniibacteriota</taxon>
    </lineage>
</organism>
<keyword evidence="1" id="KW-0812">Transmembrane</keyword>
<name>A0A1F6AHV7_9BACT</name>
<reference evidence="3 4" key="1">
    <citation type="journal article" date="2016" name="Nat. Commun.">
        <title>Thousands of microbial genomes shed light on interconnected biogeochemical processes in an aquifer system.</title>
        <authorList>
            <person name="Anantharaman K."/>
            <person name="Brown C.T."/>
            <person name="Hug L.A."/>
            <person name="Sharon I."/>
            <person name="Castelle C.J."/>
            <person name="Probst A.J."/>
            <person name="Thomas B.C."/>
            <person name="Singh A."/>
            <person name="Wilkins M.J."/>
            <person name="Karaoz U."/>
            <person name="Brodie E.L."/>
            <person name="Williams K.H."/>
            <person name="Hubbard S.S."/>
            <person name="Banfield J.F."/>
        </authorList>
    </citation>
    <scope>NUCLEOTIDE SEQUENCE [LARGE SCALE GENOMIC DNA]</scope>
</reference>
<dbReference type="AlphaFoldDB" id="A0A1F6AHV7"/>
<dbReference type="Proteomes" id="UP000178759">
    <property type="component" value="Unassembled WGS sequence"/>
</dbReference>
<keyword evidence="1" id="KW-0472">Membrane</keyword>
<feature type="transmembrane region" description="Helical" evidence="1">
    <location>
        <begin position="93"/>
        <end position="114"/>
    </location>
</feature>
<protein>
    <recommendedName>
        <fullName evidence="2">LytR/CpsA/Psr regulator C-terminal domain-containing protein</fullName>
    </recommendedName>
</protein>
<sequence length="239" mass="25895">MAKRKEPSKENENRVSQVVEVVEESDKSEALETIKEDAQEIEAVAEELGTQSAPPMEEEKEKQKEVVEELFQKEPPTIAPDFTENKRGSSRKFLVWAAIVISVALLVGGGLIAITGGSLSVPFVGEPTPTPTPASTPTPTPALNLNREELNIEVLNGGGTPGAASKMKAFLEEKGYTVTDVGNTEEYTYEQTEIYVKTEKQEYLALLEDDLKSDYNIGTTGATLSEDSSADAQVIVGKE</sequence>
<dbReference type="STRING" id="1798392.A3A79_04000"/>
<evidence type="ECO:0000313" key="3">
    <source>
        <dbReference type="EMBL" id="OGG24319.1"/>
    </source>
</evidence>
<accession>A0A1F6AHV7</accession>